<dbReference type="Proteomes" id="UP000254437">
    <property type="component" value="Unassembled WGS sequence"/>
</dbReference>
<evidence type="ECO:0000256" key="1">
    <source>
        <dbReference type="SAM" id="SignalP"/>
    </source>
</evidence>
<dbReference type="AlphaFoldDB" id="A0A378TTY7"/>
<protein>
    <submittedName>
        <fullName evidence="2">Uncharacterized protein</fullName>
    </submittedName>
</protein>
<accession>A0A378TTY7</accession>
<gene>
    <name evidence="2" type="ORF">NCTC10359_01583</name>
</gene>
<organism evidence="2 3">
    <name type="scientific">Moraxella lacunata</name>
    <dbReference type="NCBI Taxonomy" id="477"/>
    <lineage>
        <taxon>Bacteria</taxon>
        <taxon>Pseudomonadati</taxon>
        <taxon>Pseudomonadota</taxon>
        <taxon>Gammaproteobacteria</taxon>
        <taxon>Moraxellales</taxon>
        <taxon>Moraxellaceae</taxon>
        <taxon>Moraxella</taxon>
    </lineage>
</organism>
<proteinExistence type="predicted"/>
<dbReference type="RefSeq" id="WP_115007174.1">
    <property type="nucleotide sequence ID" value="NZ_UGQU01000002.1"/>
</dbReference>
<evidence type="ECO:0000313" key="3">
    <source>
        <dbReference type="Proteomes" id="UP000254437"/>
    </source>
</evidence>
<dbReference type="EMBL" id="UGQU01000002">
    <property type="protein sequence ID" value="STZ63163.1"/>
    <property type="molecule type" value="Genomic_DNA"/>
</dbReference>
<feature type="signal peptide" evidence="1">
    <location>
        <begin position="1"/>
        <end position="21"/>
    </location>
</feature>
<reference evidence="2 3" key="1">
    <citation type="submission" date="2018-06" db="EMBL/GenBank/DDBJ databases">
        <authorList>
            <consortium name="Pathogen Informatics"/>
            <person name="Doyle S."/>
        </authorList>
    </citation>
    <scope>NUCLEOTIDE SEQUENCE [LARGE SCALE GENOMIC DNA]</scope>
    <source>
        <strain evidence="2 3">NCTC10359</strain>
    </source>
</reference>
<name>A0A378TTY7_MORLA</name>
<feature type="chain" id="PRO_5016581867" evidence="1">
    <location>
        <begin position="22"/>
        <end position="129"/>
    </location>
</feature>
<evidence type="ECO:0000313" key="2">
    <source>
        <dbReference type="EMBL" id="STZ63163.1"/>
    </source>
</evidence>
<keyword evidence="1" id="KW-0732">Signal</keyword>
<sequence>MKSLKTLLICGAIIMGGQSFAKPPKDIEIKFKKGDYCATYEIDTRSNLHIYLNKNQTFTIDLIAGTSKPYLTNSKGDGVEFDYSKVYSQKYDIEQAQWKYHIANKGKYTIGFDIPHDSHTYAELEFCAY</sequence>